<accession>A0ABU5CJM7</accession>
<evidence type="ECO:0000313" key="2">
    <source>
        <dbReference type="Proteomes" id="UP001228376"/>
    </source>
</evidence>
<name>A0ABU5CJM7_9BACI</name>
<keyword evidence="2" id="KW-1185">Reference proteome</keyword>
<comment type="caution">
    <text evidence="1">The sequence shown here is derived from an EMBL/GenBank/DDBJ whole genome shotgun (WGS) entry which is preliminary data.</text>
</comment>
<organism evidence="1 2">
    <name type="scientific">Tigheibacillus jepli</name>
    <dbReference type="NCBI Taxonomy" id="3035914"/>
    <lineage>
        <taxon>Bacteria</taxon>
        <taxon>Bacillati</taxon>
        <taxon>Bacillota</taxon>
        <taxon>Bacilli</taxon>
        <taxon>Bacillales</taxon>
        <taxon>Bacillaceae</taxon>
        <taxon>Tigheibacillus</taxon>
    </lineage>
</organism>
<dbReference type="EMBL" id="JAROCA020000002">
    <property type="protein sequence ID" value="MDY0406516.1"/>
    <property type="molecule type" value="Genomic_DNA"/>
</dbReference>
<reference evidence="1 2" key="1">
    <citation type="submission" date="2023-10" db="EMBL/GenBank/DDBJ databases">
        <title>179-bfca-hs.</title>
        <authorList>
            <person name="Miliotis G."/>
            <person name="Sengupta P."/>
            <person name="Hameed A."/>
            <person name="Chuvochina M."/>
            <person name="Mcdonagh F."/>
            <person name="Simpson A.C."/>
            <person name="Singh N.K."/>
            <person name="Rekha P.D."/>
            <person name="Raman K."/>
            <person name="Hugenholtz P."/>
            <person name="Venkateswaran K."/>
        </authorList>
    </citation>
    <scope>NUCLEOTIDE SEQUENCE [LARGE SCALE GENOMIC DNA]</scope>
    <source>
        <strain evidence="1 2">179-BFC-A-HS</strain>
    </source>
</reference>
<proteinExistence type="predicted"/>
<evidence type="ECO:0000313" key="1">
    <source>
        <dbReference type="EMBL" id="MDY0406516.1"/>
    </source>
</evidence>
<dbReference type="Proteomes" id="UP001228376">
    <property type="component" value="Unassembled WGS sequence"/>
</dbReference>
<dbReference type="RefSeq" id="WP_320384963.1">
    <property type="nucleotide sequence ID" value="NZ_JAROCA020000002.1"/>
</dbReference>
<gene>
    <name evidence="1" type="ORF">P5G51_015105</name>
</gene>
<sequence length="178" mass="21338">MDTNPQKVQRFEIKEDYFVYDSAIINQTEKQLIDRIGERVNEFKEQYSDVYLIRMDENMHRESAKNHKLKLHQFGYDHNEIRLEGFQPDFILYLKNADFIVQIFIEPKGRDMEEEQWKEDLLLYLNEHEAEIMFEDETEDVKIKGVKFYTMNDGRNTMNQIGEIALGRAFKGLSVQEL</sequence>
<protein>
    <submittedName>
        <fullName evidence="1">Uncharacterized protein</fullName>
    </submittedName>
</protein>